<dbReference type="EMBL" id="GG665403">
    <property type="protein sequence ID" value="KNG77887.1"/>
    <property type="molecule type" value="Genomic_DNA"/>
</dbReference>
<name>A0A0L1IED6_PLAFA</name>
<organism evidence="3 4">
    <name type="scientific">Plasmodium falciparum IGH-CR14</name>
    <dbReference type="NCBI Taxonomy" id="580059"/>
    <lineage>
        <taxon>Eukaryota</taxon>
        <taxon>Sar</taxon>
        <taxon>Alveolata</taxon>
        <taxon>Apicomplexa</taxon>
        <taxon>Aconoidasida</taxon>
        <taxon>Haemosporida</taxon>
        <taxon>Plasmodiidae</taxon>
        <taxon>Plasmodium</taxon>
        <taxon>Plasmodium (Laverania)</taxon>
    </lineage>
</organism>
<dbReference type="SUPFAM" id="SSF55620">
    <property type="entry name" value="Tetrahydrobiopterin biosynthesis enzymes-like"/>
    <property type="match status" value="1"/>
</dbReference>
<dbReference type="GO" id="GO:0016787">
    <property type="term" value="F:hydrolase activity"/>
    <property type="evidence" value="ECO:0007669"/>
    <property type="project" value="UniProtKB-KW"/>
</dbReference>
<reference evidence="4" key="2">
    <citation type="submission" date="2015-07" db="EMBL/GenBank/DDBJ databases">
        <title>The genome sequence of Plasmodium falciparum IGH-CR14.</title>
        <authorList>
            <consortium name="The Broad Institute Genome Sequencing Platform"/>
            <person name="Volkman S.K."/>
            <person name="Neafsey D.E."/>
            <person name="Dash A.P."/>
            <person name="Chitnis C.E."/>
            <person name="Hartl D.L."/>
            <person name="Young S.K."/>
            <person name="Kodira C.D."/>
            <person name="Zeng Q."/>
            <person name="Koehrsen M."/>
            <person name="Godfrey P."/>
            <person name="Alvarado L."/>
            <person name="Berlin A."/>
            <person name="Borenstein D."/>
            <person name="Chen Z."/>
            <person name="Engels R."/>
            <person name="Freedman E."/>
            <person name="Gellesch M."/>
            <person name="Goldberg J."/>
            <person name="Griggs A."/>
            <person name="Gujja S."/>
            <person name="Heiman D."/>
            <person name="Hepburn T."/>
            <person name="Howarth C."/>
            <person name="Jen D."/>
            <person name="Larson L."/>
            <person name="Lewis B."/>
            <person name="Mehta T."/>
            <person name="Park D."/>
            <person name="Pearson M."/>
            <person name="Roberts A."/>
            <person name="Saif S."/>
            <person name="Shea T."/>
            <person name="Shenoy N."/>
            <person name="Sisk P."/>
            <person name="Stolte C."/>
            <person name="Sykes S."/>
            <person name="Walk T."/>
            <person name="White J."/>
            <person name="Yandava C."/>
            <person name="Wirth D.F."/>
            <person name="Nusbaum C."/>
            <person name="Birren B."/>
        </authorList>
    </citation>
    <scope>NUCLEOTIDE SEQUENCE [LARGE SCALE GENOMIC DNA]</scope>
    <source>
        <strain evidence="4">IGH-CR14</strain>
    </source>
</reference>
<evidence type="ECO:0000256" key="2">
    <source>
        <dbReference type="SAM" id="Phobius"/>
    </source>
</evidence>
<reference evidence="4" key="1">
    <citation type="submission" date="2015-07" db="EMBL/GenBank/DDBJ databases">
        <title>Annotation of Plasmodium falciparum IGH-CR14.</title>
        <authorList>
            <consortium name="The Broad Institute Genome Sequencing Platform"/>
            <person name="Volkman S.K."/>
            <person name="Neafsey D.E."/>
            <person name="Dash A.P."/>
            <person name="Chitnis C.E."/>
            <person name="Hartl D.L."/>
            <person name="Young S.K."/>
            <person name="Zeng Q."/>
            <person name="Koehrsen M."/>
            <person name="Alvarado L."/>
            <person name="Berlin A."/>
            <person name="Borenstein D."/>
            <person name="Chapman S.B."/>
            <person name="Chen Z."/>
            <person name="Engels R."/>
            <person name="Freedman E."/>
            <person name="Gellesch M."/>
            <person name="Goldberg J."/>
            <person name="Griggs A."/>
            <person name="Gujja S."/>
            <person name="Heilman E.R."/>
            <person name="Heiman D.I."/>
            <person name="Howarth C."/>
            <person name="Jen D."/>
            <person name="Larson L."/>
            <person name="Mehta T."/>
            <person name="Neiman D."/>
            <person name="Park D."/>
            <person name="Pearson M."/>
            <person name="Roberts A."/>
            <person name="Saif S."/>
            <person name="Shea T."/>
            <person name="Shenoy N."/>
            <person name="Sisk P."/>
            <person name="Stolte C."/>
            <person name="Sykes S."/>
            <person name="Walk T."/>
            <person name="White J."/>
            <person name="Yandava C."/>
            <person name="Haas B."/>
            <person name="Henn M.R."/>
            <person name="Nusbaum C."/>
            <person name="Birren B."/>
        </authorList>
    </citation>
    <scope>NUCLEOTIDE SEQUENCE [LARGE SCALE GENOMIC DNA]</scope>
    <source>
        <strain evidence="4">IGH-CR14</strain>
    </source>
</reference>
<feature type="compositionally biased region" description="Low complexity" evidence="1">
    <location>
        <begin position="27"/>
        <end position="37"/>
    </location>
</feature>
<gene>
    <name evidence="3" type="ORF">PFMG_03734</name>
</gene>
<protein>
    <submittedName>
        <fullName evidence="3">GTP cyclohydrolase I</fullName>
    </submittedName>
</protein>
<evidence type="ECO:0000256" key="1">
    <source>
        <dbReference type="SAM" id="MobiDB-lite"/>
    </source>
</evidence>
<dbReference type="Proteomes" id="UP000054562">
    <property type="component" value="Unassembled WGS sequence"/>
</dbReference>
<evidence type="ECO:0000313" key="4">
    <source>
        <dbReference type="Proteomes" id="UP000054562"/>
    </source>
</evidence>
<dbReference type="OrthoDB" id="10268090at2759"/>
<dbReference type="AlphaFoldDB" id="A0A0L1IED6"/>
<feature type="region of interest" description="Disordered" evidence="1">
    <location>
        <begin position="18"/>
        <end position="38"/>
    </location>
</feature>
<proteinExistence type="predicted"/>
<sequence>MYKYTSINKSDKIYETHNMEEKKKKGNNNNFSGLLNNEIDDNNKKEKLKNSISKMYSNHKNRENFNECEKEDLVVIDEKDNNKKKKKNMTNTFEQDNNYNMNDNKRLGSFFKINDKCESINENVNNINKQSLKDSILFDNINEKEYFNETKEENKEGNKSNDIEKINCMKVKKKTVKKNKKKINKIINNKNKISKSNDIEEQIINISKHIYKILNISKLPKCDILKRTNRRYAETFLYLTNGYNLDIEQIIKRSLYKRMYKNNSIIKVHVILSIYPINILSGYLNFQE</sequence>
<evidence type="ECO:0000313" key="3">
    <source>
        <dbReference type="EMBL" id="KNG77887.1"/>
    </source>
</evidence>
<keyword evidence="2" id="KW-0472">Membrane</keyword>
<accession>A0A0L1IED6</accession>
<feature type="transmembrane region" description="Helical" evidence="2">
    <location>
        <begin position="265"/>
        <end position="286"/>
    </location>
</feature>
<keyword evidence="2" id="KW-1133">Transmembrane helix</keyword>
<keyword evidence="2" id="KW-0812">Transmembrane</keyword>